<proteinExistence type="predicted"/>
<reference evidence="1 2" key="1">
    <citation type="submission" date="2021-07" db="EMBL/GenBank/DDBJ databases">
        <title>A novel Jannaschia species isolated from marine dinoflagellate Ceratoperidinium margalefii.</title>
        <authorList>
            <person name="Jiang Y."/>
            <person name="Li Z."/>
        </authorList>
    </citation>
    <scope>NUCLEOTIDE SEQUENCE [LARGE SCALE GENOMIC DNA]</scope>
    <source>
        <strain evidence="1 2">J12C1-MA-4</strain>
    </source>
</reference>
<accession>A0A8F6TSS6</accession>
<name>A0A8F6TSS6_9RHOB</name>
<evidence type="ECO:0000313" key="1">
    <source>
        <dbReference type="EMBL" id="QXT38307.1"/>
    </source>
</evidence>
<protein>
    <submittedName>
        <fullName evidence="1">Uncharacterized protein</fullName>
    </submittedName>
</protein>
<dbReference type="EMBL" id="CP079194">
    <property type="protein sequence ID" value="QXT38307.1"/>
    <property type="molecule type" value="Genomic_DNA"/>
</dbReference>
<dbReference type="Proteomes" id="UP000825009">
    <property type="component" value="Chromosome"/>
</dbReference>
<evidence type="ECO:0000313" key="2">
    <source>
        <dbReference type="Proteomes" id="UP000825009"/>
    </source>
</evidence>
<organism evidence="1 2">
    <name type="scientific">Gymnodinialimonas ceratoperidinii</name>
    <dbReference type="NCBI Taxonomy" id="2856823"/>
    <lineage>
        <taxon>Bacteria</taxon>
        <taxon>Pseudomonadati</taxon>
        <taxon>Pseudomonadota</taxon>
        <taxon>Alphaproteobacteria</taxon>
        <taxon>Rhodobacterales</taxon>
        <taxon>Paracoccaceae</taxon>
        <taxon>Gymnodinialimonas</taxon>
    </lineage>
</organism>
<sequence>MGHAMTDEEMTRALRSVGYAAFVDHITVFDSGMSGVNAVAELQERTGWAASACHTRVSRARSVIEAGRVTDALELIAASERVSSQTRFKARALLATV</sequence>
<dbReference type="RefSeq" id="WP_219000504.1">
    <property type="nucleotide sequence ID" value="NZ_CP079194.1"/>
</dbReference>
<dbReference type="KEGG" id="gce:KYE46_10110"/>
<keyword evidence="2" id="KW-1185">Reference proteome</keyword>
<dbReference type="AlphaFoldDB" id="A0A8F6TSS6"/>
<gene>
    <name evidence="1" type="ORF">KYE46_10110</name>
</gene>